<dbReference type="EMBL" id="CP002347">
    <property type="protein sequence ID" value="ADR18314.1"/>
    <property type="molecule type" value="Genomic_DNA"/>
</dbReference>
<sequence precursor="true">MSRIKLREVLILFVVVLIFINLIYFRYMYIPAQNNIKKLKENLITTNNRLQAEQENFLNNLKIFDKIISYNKIVESKEIALWYLERNIDLDDRISDVIKQLFIDSGIKFSTLSLVDTVKDGNKKNYIFNIKFVSDLQKLLYLIDTIENHKKPMQISSININNTGNHLEIDMTLKLITMEKL</sequence>
<accession>E4TEI8</accession>
<organism evidence="2 3">
    <name type="scientific">Calditerrivibrio nitroreducens (strain DSM 19672 / NBRC 101217 / Yu37-1)</name>
    <dbReference type="NCBI Taxonomy" id="768670"/>
    <lineage>
        <taxon>Bacteria</taxon>
        <taxon>Pseudomonadati</taxon>
        <taxon>Deferribacterota</taxon>
        <taxon>Deferribacteres</taxon>
        <taxon>Deferribacterales</taxon>
        <taxon>Calditerrivibrionaceae</taxon>
    </lineage>
</organism>
<gene>
    <name evidence="2" type="ordered locus">Calni_0401</name>
</gene>
<dbReference type="Proteomes" id="UP000007039">
    <property type="component" value="Chromosome"/>
</dbReference>
<dbReference type="HOGENOM" id="CLU_1486451_0_0_0"/>
<dbReference type="Gene3D" id="3.30.70.60">
    <property type="match status" value="1"/>
</dbReference>
<reference key="1">
    <citation type="submission" date="2010-11" db="EMBL/GenBank/DDBJ databases">
        <title>The complete genome of chromosome of Calditerrivibrio nitroreducens DSM 19672.</title>
        <authorList>
            <consortium name="US DOE Joint Genome Institute (JGI-PGF)"/>
            <person name="Lucas S."/>
            <person name="Copeland A."/>
            <person name="Lapidus A."/>
            <person name="Bruce D."/>
            <person name="Goodwin L."/>
            <person name="Pitluck S."/>
            <person name="Kyrpides N."/>
            <person name="Mavromatis K."/>
            <person name="Ivanova N."/>
            <person name="Mikhailova N."/>
            <person name="Zeytun A."/>
            <person name="Brettin T."/>
            <person name="Detter J.C."/>
            <person name="Tapia R."/>
            <person name="Han C."/>
            <person name="Land M."/>
            <person name="Hauser L."/>
            <person name="Markowitz V."/>
            <person name="Cheng J.-F."/>
            <person name="Hugenholtz P."/>
            <person name="Woyke T."/>
            <person name="Wu D."/>
            <person name="Spring S."/>
            <person name="Schroeder M."/>
            <person name="Brambilla E."/>
            <person name="Klenk H.-P."/>
            <person name="Eisen J.A."/>
        </authorList>
    </citation>
    <scope>NUCLEOTIDE SEQUENCE [LARGE SCALE GENOMIC DNA]</scope>
    <source>
        <strain>DSM 19672</strain>
    </source>
</reference>
<dbReference type="RefSeq" id="WP_013450530.1">
    <property type="nucleotide sequence ID" value="NC_014758.1"/>
</dbReference>
<dbReference type="STRING" id="768670.Calni_0401"/>
<keyword evidence="3" id="KW-1185">Reference proteome</keyword>
<evidence type="ECO:0000313" key="3">
    <source>
        <dbReference type="Proteomes" id="UP000007039"/>
    </source>
</evidence>
<dbReference type="AlphaFoldDB" id="E4TEI8"/>
<dbReference type="InterPro" id="IPR014717">
    <property type="entry name" value="Transl_elong_EF1B/ribsomal_bS6"/>
</dbReference>
<protein>
    <submittedName>
        <fullName evidence="2">Uncharacterized protein</fullName>
    </submittedName>
</protein>
<keyword evidence="1" id="KW-0812">Transmembrane</keyword>
<dbReference type="KEGG" id="cni:Calni_0401"/>
<feature type="transmembrane region" description="Helical" evidence="1">
    <location>
        <begin position="9"/>
        <end position="29"/>
    </location>
</feature>
<keyword evidence="1" id="KW-0472">Membrane</keyword>
<name>E4TEI8_CALNY</name>
<evidence type="ECO:0000313" key="2">
    <source>
        <dbReference type="EMBL" id="ADR18314.1"/>
    </source>
</evidence>
<evidence type="ECO:0000256" key="1">
    <source>
        <dbReference type="SAM" id="Phobius"/>
    </source>
</evidence>
<keyword evidence="1" id="KW-1133">Transmembrane helix</keyword>
<proteinExistence type="predicted"/>
<reference evidence="2 3" key="2">
    <citation type="journal article" date="2011" name="Stand. Genomic Sci.">
        <title>Complete genome sequence of Calditerrivibrio nitroreducens type strain (Yu37-1).</title>
        <authorList>
            <person name="Pitluck S."/>
            <person name="Sikorski J."/>
            <person name="Zeytun A."/>
            <person name="Lapidus A."/>
            <person name="Nolan M."/>
            <person name="Lucas S."/>
            <person name="Hammon N."/>
            <person name="Deshpande S."/>
            <person name="Cheng J.F."/>
            <person name="Tapia R."/>
            <person name="Han C."/>
            <person name="Goodwin L."/>
            <person name="Liolios K."/>
            <person name="Pagani I."/>
            <person name="Ivanova N."/>
            <person name="Mavromatis K."/>
            <person name="Pati A."/>
            <person name="Chen A."/>
            <person name="Palaniappan K."/>
            <person name="Hauser L."/>
            <person name="Chang Y.J."/>
            <person name="Jeffries C.D."/>
            <person name="Detter J.C."/>
            <person name="Brambilla E."/>
            <person name="Djao O.D."/>
            <person name="Rohde M."/>
            <person name="Spring S."/>
            <person name="Goker M."/>
            <person name="Woyke T."/>
            <person name="Bristow J."/>
            <person name="Eisen J.A."/>
            <person name="Markowitz V."/>
            <person name="Hugenholtz P."/>
            <person name="Kyrpides N.C."/>
            <person name="Klenk H.P."/>
            <person name="Land M."/>
        </authorList>
    </citation>
    <scope>NUCLEOTIDE SEQUENCE [LARGE SCALE GENOMIC DNA]</scope>
    <source>
        <strain evidence="3">DSM 19672 / NBRC 101217 / Yu37-1</strain>
    </source>
</reference>